<evidence type="ECO:0000313" key="3">
    <source>
        <dbReference type="EMBL" id="PVU89888.1"/>
    </source>
</evidence>
<reference evidence="3 4" key="1">
    <citation type="journal article" date="2018" name="MBio">
        <title>Comparative Genomics Reveals the Core Gene Toolbox for the Fungus-Insect Symbiosis.</title>
        <authorList>
            <person name="Wang Y."/>
            <person name="Stata M."/>
            <person name="Wang W."/>
            <person name="Stajich J.E."/>
            <person name="White M.M."/>
            <person name="Moncalvo J.M."/>
        </authorList>
    </citation>
    <scope>NUCLEOTIDE SEQUENCE [LARGE SCALE GENOMIC DNA]</scope>
    <source>
        <strain evidence="3 4">AUS-77-4</strain>
    </source>
</reference>
<feature type="non-terminal residue" evidence="3">
    <location>
        <position position="1"/>
    </location>
</feature>
<keyword evidence="2" id="KW-1133">Transmembrane helix</keyword>
<feature type="transmembrane region" description="Helical" evidence="2">
    <location>
        <begin position="38"/>
        <end position="56"/>
    </location>
</feature>
<keyword evidence="2" id="KW-0472">Membrane</keyword>
<dbReference type="AlphaFoldDB" id="A0A2T9YC27"/>
<keyword evidence="2" id="KW-0812">Transmembrane</keyword>
<feature type="compositionally biased region" description="Basic and acidic residues" evidence="1">
    <location>
        <begin position="8"/>
        <end position="25"/>
    </location>
</feature>
<gene>
    <name evidence="3" type="ORF">BB559_004887</name>
</gene>
<name>A0A2T9YC27_9FUNG</name>
<dbReference type="EMBL" id="MBFT01000516">
    <property type="protein sequence ID" value="PVU89888.1"/>
    <property type="molecule type" value="Genomic_DNA"/>
</dbReference>
<keyword evidence="4" id="KW-1185">Reference proteome</keyword>
<dbReference type="OrthoDB" id="2423701at2759"/>
<feature type="region of interest" description="Disordered" evidence="1">
    <location>
        <begin position="1"/>
        <end position="29"/>
    </location>
</feature>
<organism evidence="3 4">
    <name type="scientific">Furculomyces boomerangus</name>
    <dbReference type="NCBI Taxonomy" id="61424"/>
    <lineage>
        <taxon>Eukaryota</taxon>
        <taxon>Fungi</taxon>
        <taxon>Fungi incertae sedis</taxon>
        <taxon>Zoopagomycota</taxon>
        <taxon>Kickxellomycotina</taxon>
        <taxon>Harpellomycetes</taxon>
        <taxon>Harpellales</taxon>
        <taxon>Harpellaceae</taxon>
        <taxon>Furculomyces</taxon>
    </lineage>
</organism>
<evidence type="ECO:0000256" key="2">
    <source>
        <dbReference type="SAM" id="Phobius"/>
    </source>
</evidence>
<dbReference type="Proteomes" id="UP000245699">
    <property type="component" value="Unassembled WGS sequence"/>
</dbReference>
<evidence type="ECO:0000256" key="1">
    <source>
        <dbReference type="SAM" id="MobiDB-lite"/>
    </source>
</evidence>
<sequence length="59" mass="6673">KKQTTANKENENDTKKDTEPTEDIKQMMTPDQNTLKNISIDICAALLGVLLTWLAVRKL</sequence>
<evidence type="ECO:0000313" key="4">
    <source>
        <dbReference type="Proteomes" id="UP000245699"/>
    </source>
</evidence>
<protein>
    <submittedName>
        <fullName evidence="3">Uncharacterized protein</fullName>
    </submittedName>
</protein>
<accession>A0A2T9YC27</accession>
<comment type="caution">
    <text evidence="3">The sequence shown here is derived from an EMBL/GenBank/DDBJ whole genome shotgun (WGS) entry which is preliminary data.</text>
</comment>
<proteinExistence type="predicted"/>